<dbReference type="RefSeq" id="WP_254088062.1">
    <property type="nucleotide sequence ID" value="NZ_JAHESE010000107.1"/>
</dbReference>
<comment type="caution">
    <text evidence="1">The sequence shown here is derived from an EMBL/GenBank/DDBJ whole genome shotgun (WGS) entry which is preliminary data.</text>
</comment>
<name>A0AAP2E3P4_9BACT</name>
<evidence type="ECO:0008006" key="3">
    <source>
        <dbReference type="Google" id="ProtNLM"/>
    </source>
</evidence>
<dbReference type="Proteomes" id="UP001319080">
    <property type="component" value="Unassembled WGS sequence"/>
</dbReference>
<evidence type="ECO:0000313" key="1">
    <source>
        <dbReference type="EMBL" id="MBT1712505.1"/>
    </source>
</evidence>
<proteinExistence type="predicted"/>
<sequence length="80" mass="9237">VLADIKSMTLIGQEDQNYVKFNFLPRAIERGFRAIALVRPNNYFNALAVEFISYRVQQTSVQIRIFDSLAEAQAWLQKTV</sequence>
<gene>
    <name evidence="1" type="ORF">KK062_29995</name>
</gene>
<accession>A0AAP2E3P4</accession>
<reference evidence="1 2" key="1">
    <citation type="submission" date="2021-05" db="EMBL/GenBank/DDBJ databases">
        <title>A Polyphasic approach of four new species of the genus Ohtaekwangia: Ohtaekwangia histidinii sp. nov., Ohtaekwangia cretensis sp. nov., Ohtaekwangia indiensis sp. nov., Ohtaekwangia reichenbachii sp. nov. from diverse environment.</title>
        <authorList>
            <person name="Octaviana S."/>
        </authorList>
    </citation>
    <scope>NUCLEOTIDE SEQUENCE [LARGE SCALE GENOMIC DNA]</scope>
    <source>
        <strain evidence="1 2">PWU5</strain>
    </source>
</reference>
<dbReference type="AlphaFoldDB" id="A0AAP2E3P4"/>
<dbReference type="EMBL" id="JAHESE010000107">
    <property type="protein sequence ID" value="MBT1712505.1"/>
    <property type="molecule type" value="Genomic_DNA"/>
</dbReference>
<keyword evidence="2" id="KW-1185">Reference proteome</keyword>
<protein>
    <recommendedName>
        <fullName evidence="3">STAS/SEC14 domain-containing protein</fullName>
    </recommendedName>
</protein>
<organism evidence="1 2">
    <name type="scientific">Dawidia cretensis</name>
    <dbReference type="NCBI Taxonomy" id="2782350"/>
    <lineage>
        <taxon>Bacteria</taxon>
        <taxon>Pseudomonadati</taxon>
        <taxon>Bacteroidota</taxon>
        <taxon>Cytophagia</taxon>
        <taxon>Cytophagales</taxon>
        <taxon>Chryseotaleaceae</taxon>
        <taxon>Dawidia</taxon>
    </lineage>
</organism>
<evidence type="ECO:0000313" key="2">
    <source>
        <dbReference type="Proteomes" id="UP001319080"/>
    </source>
</evidence>
<feature type="non-terminal residue" evidence="1">
    <location>
        <position position="1"/>
    </location>
</feature>